<reference evidence="3" key="1">
    <citation type="submission" date="2023-07" db="EMBL/GenBank/DDBJ databases">
        <title>Christiangramia sp. SM2212., a novel bacterium of the family Flavobacteriaceae isolated from the sea sediment.</title>
        <authorList>
            <person name="Wang J."/>
            <person name="Zhang X."/>
        </authorList>
    </citation>
    <scope>NUCLEOTIDE SEQUENCE [LARGE SCALE GENOMIC DNA]</scope>
    <source>
        <strain evidence="3">SM2212</strain>
    </source>
</reference>
<proteinExistence type="predicted"/>
<comment type="caution">
    <text evidence="2">The sequence shown here is derived from an EMBL/GenBank/DDBJ whole genome shotgun (WGS) entry which is preliminary data.</text>
</comment>
<organism evidence="2 3">
    <name type="scientific">Christiangramia sediminicola</name>
    <dbReference type="NCBI Taxonomy" id="3073267"/>
    <lineage>
        <taxon>Bacteria</taxon>
        <taxon>Pseudomonadati</taxon>
        <taxon>Bacteroidota</taxon>
        <taxon>Flavobacteriia</taxon>
        <taxon>Flavobacteriales</taxon>
        <taxon>Flavobacteriaceae</taxon>
        <taxon>Christiangramia</taxon>
    </lineage>
</organism>
<dbReference type="InterPro" id="IPR024705">
    <property type="entry name" value="Ssp411"/>
</dbReference>
<dbReference type="PANTHER" id="PTHR42899:SF1">
    <property type="entry name" value="SPERMATOGENESIS-ASSOCIATED PROTEIN 20"/>
    <property type="match status" value="1"/>
</dbReference>
<sequence length="680" mass="79344">MNKEKNTNELIHETSPYLLQHAHNPVDWKAWNDESLDSAENEDKLLLISVGYSACHWCHVMEHESFEDFDVAEIMNSNYINIKVDREERPDVDQVYMNAVQVMTGMGGWPMNVIALPDGRPVWGGTYFKKEQWMDALKQISHLYKTQPEKLIEYADKLKQGLKQIQIIEPAKDSQKIHRDIFFPIINKWKRSFDKKNGGYQRAPKFMMPNNYEFLMRYAFQNSDNEMMDHCLFTLNKISWGGVFDPIDGGFSRYSVDEKWHVPHFEKMLYDNAQLVRLYSRAYKITHNEWYKSVVEKSLEFIESEMTDASGAFYSALDADSEDKKGHNEEGAYYVWSKSDLIKLLEDNYEIFSQVYNINNFGKWEENKYVLIRTKSFEQLSGDLNLSEKELHEKISSCHEKLKSARATRKKPGLDDKSLTSWNALMISGYTEAFKAFQNLKYLKIAEKNAEFIINNQIQENGNLYHSYKKGKSTINGYLEDYAFSITAFLDLYEATFQEKYLQTAYTLLENVENNFQDKDSGLYFFKSKEDRKLITNTLEINDNVISASNSEMAKNLFRIGKLKSQEELIEKSESMLNTVLEQIKEHPHSYSNWLDLALNFSHPFYEVAITGDEFRKKAKVFQKEFLQNIVIAGTDNESELPILKQRLVKNKNLVYICEKGACQLPLSSESESLQLIRQV</sequence>
<dbReference type="SUPFAM" id="SSF48208">
    <property type="entry name" value="Six-hairpin glycosidases"/>
    <property type="match status" value="1"/>
</dbReference>
<dbReference type="PIRSF" id="PIRSF006402">
    <property type="entry name" value="UCP006402_thioredoxin"/>
    <property type="match status" value="1"/>
</dbReference>
<dbReference type="InterPro" id="IPR004879">
    <property type="entry name" value="Ssp411-like_TRX"/>
</dbReference>
<dbReference type="RefSeq" id="WP_309560290.1">
    <property type="nucleotide sequence ID" value="NZ_JAVJIU010000001.1"/>
</dbReference>
<dbReference type="Gene3D" id="1.50.10.10">
    <property type="match status" value="2"/>
</dbReference>
<protein>
    <submittedName>
        <fullName evidence="2">Thioredoxin domain-containing protein</fullName>
    </submittedName>
</protein>
<feature type="domain" description="Spermatogenesis-associated protein 20-like TRX" evidence="1">
    <location>
        <begin position="7"/>
        <end position="162"/>
    </location>
</feature>
<gene>
    <name evidence="2" type="ORF">RE431_02035</name>
</gene>
<evidence type="ECO:0000259" key="1">
    <source>
        <dbReference type="Pfam" id="PF03190"/>
    </source>
</evidence>
<keyword evidence="3" id="KW-1185">Reference proteome</keyword>
<evidence type="ECO:0000313" key="2">
    <source>
        <dbReference type="EMBL" id="MDR5589401.1"/>
    </source>
</evidence>
<dbReference type="InterPro" id="IPR012341">
    <property type="entry name" value="6hp_glycosidase-like_sf"/>
</dbReference>
<accession>A0ABU1EM28</accession>
<dbReference type="Gene3D" id="3.40.30.10">
    <property type="entry name" value="Glutaredoxin"/>
    <property type="match status" value="1"/>
</dbReference>
<name>A0ABU1EM28_9FLAO</name>
<dbReference type="SUPFAM" id="SSF52833">
    <property type="entry name" value="Thioredoxin-like"/>
    <property type="match status" value="1"/>
</dbReference>
<dbReference type="InterPro" id="IPR008928">
    <property type="entry name" value="6-hairpin_glycosidase_sf"/>
</dbReference>
<dbReference type="Pfam" id="PF03190">
    <property type="entry name" value="Thioredox_DsbH"/>
    <property type="match status" value="1"/>
</dbReference>
<evidence type="ECO:0000313" key="3">
    <source>
        <dbReference type="Proteomes" id="UP001257234"/>
    </source>
</evidence>
<dbReference type="Proteomes" id="UP001257234">
    <property type="component" value="Unassembled WGS sequence"/>
</dbReference>
<dbReference type="EMBL" id="JAVJIU010000001">
    <property type="protein sequence ID" value="MDR5589401.1"/>
    <property type="molecule type" value="Genomic_DNA"/>
</dbReference>
<dbReference type="CDD" id="cd02955">
    <property type="entry name" value="SSP411"/>
    <property type="match status" value="1"/>
</dbReference>
<dbReference type="InterPro" id="IPR036249">
    <property type="entry name" value="Thioredoxin-like_sf"/>
</dbReference>
<dbReference type="PANTHER" id="PTHR42899">
    <property type="entry name" value="SPERMATOGENESIS-ASSOCIATED PROTEIN 20"/>
    <property type="match status" value="1"/>
</dbReference>